<gene>
    <name evidence="3" type="ORF">BST11_14795</name>
</gene>
<evidence type="ECO:0000259" key="2">
    <source>
        <dbReference type="Pfam" id="PF00934"/>
    </source>
</evidence>
<dbReference type="InterPro" id="IPR000084">
    <property type="entry name" value="PE-PGRS_N"/>
</dbReference>
<feature type="region of interest" description="Disordered" evidence="1">
    <location>
        <begin position="129"/>
        <end position="177"/>
    </location>
</feature>
<protein>
    <recommendedName>
        <fullName evidence="2">PE domain-containing protein</fullName>
    </recommendedName>
</protein>
<evidence type="ECO:0000256" key="1">
    <source>
        <dbReference type="SAM" id="MobiDB-lite"/>
    </source>
</evidence>
<dbReference type="Gene3D" id="1.10.287.850">
    <property type="entry name" value="HP0062-like domain"/>
    <property type="match status" value="1"/>
</dbReference>
<reference evidence="3 4" key="1">
    <citation type="submission" date="2017-02" db="EMBL/GenBank/DDBJ databases">
        <title>The new phylogeny of genus Mycobacterium.</title>
        <authorList>
            <person name="Tortoli E."/>
            <person name="Trovato A."/>
            <person name="Cirillo D.M."/>
        </authorList>
    </citation>
    <scope>NUCLEOTIDE SEQUENCE [LARGE SCALE GENOMIC DNA]</scope>
    <source>
        <strain evidence="3 4">DSM 45230</strain>
    </source>
</reference>
<feature type="domain" description="PE" evidence="2">
    <location>
        <begin position="5"/>
        <end position="95"/>
    </location>
</feature>
<organism evidence="3 4">
    <name type="scientific">Mycobacterium alsense</name>
    <dbReference type="NCBI Taxonomy" id="324058"/>
    <lineage>
        <taxon>Bacteria</taxon>
        <taxon>Bacillati</taxon>
        <taxon>Actinomycetota</taxon>
        <taxon>Actinomycetes</taxon>
        <taxon>Mycobacteriales</taxon>
        <taxon>Mycobacteriaceae</taxon>
        <taxon>Mycobacterium</taxon>
    </lineage>
</organism>
<evidence type="ECO:0000313" key="3">
    <source>
        <dbReference type="EMBL" id="OQZ89980.1"/>
    </source>
</evidence>
<proteinExistence type="predicted"/>
<name>A0ABX3R7F7_9MYCO</name>
<dbReference type="EMBL" id="MVHD01000024">
    <property type="protein sequence ID" value="OQZ89980.1"/>
    <property type="molecule type" value="Genomic_DNA"/>
</dbReference>
<dbReference type="InterPro" id="IPR038332">
    <property type="entry name" value="PPE_sf"/>
</dbReference>
<keyword evidence="4" id="KW-1185">Reference proteome</keyword>
<sequence>MASFVIATPEMMAAAAGNLTGIGSAVRAANLAAAGSTTQVLAAAQDEVSAAIAEMFGTYGRDFQTLSAQATAFHEQFVAALTGAGGAYGLAEAANVSPLQTLEDDVLGVINAPTNLLLGRPLIGNGTDGASGTGQAGGPGGILIGNGGNGGQGSGGQHGGAGGSGGRFFGSNGLDGG</sequence>
<evidence type="ECO:0000313" key="4">
    <source>
        <dbReference type="Proteomes" id="UP000192319"/>
    </source>
</evidence>
<dbReference type="SUPFAM" id="SSF140459">
    <property type="entry name" value="PE/PPE dimer-like"/>
    <property type="match status" value="1"/>
</dbReference>
<accession>A0ABX3R7F7</accession>
<comment type="caution">
    <text evidence="3">The sequence shown here is derived from an EMBL/GenBank/DDBJ whole genome shotgun (WGS) entry which is preliminary data.</text>
</comment>
<dbReference type="Pfam" id="PF00934">
    <property type="entry name" value="PE"/>
    <property type="match status" value="1"/>
</dbReference>
<dbReference type="Proteomes" id="UP000192319">
    <property type="component" value="Unassembled WGS sequence"/>
</dbReference>